<dbReference type="Gene3D" id="3.40.50.1000">
    <property type="entry name" value="HAD superfamily/HAD-like"/>
    <property type="match status" value="1"/>
</dbReference>
<dbReference type="InterPro" id="IPR036412">
    <property type="entry name" value="HAD-like_sf"/>
</dbReference>
<dbReference type="EMBL" id="CABPSA010000006">
    <property type="protein sequence ID" value="VVE29767.1"/>
    <property type="molecule type" value="Genomic_DNA"/>
</dbReference>
<evidence type="ECO:0000256" key="1">
    <source>
        <dbReference type="ARBA" id="ARBA00022801"/>
    </source>
</evidence>
<gene>
    <name evidence="2" type="ORF">PCO31010_03610</name>
</gene>
<dbReference type="SUPFAM" id="SSF56784">
    <property type="entry name" value="HAD-like"/>
    <property type="match status" value="1"/>
</dbReference>
<dbReference type="NCBIfam" id="TIGR01549">
    <property type="entry name" value="HAD-SF-IA-v1"/>
    <property type="match status" value="1"/>
</dbReference>
<dbReference type="Pfam" id="PF00702">
    <property type="entry name" value="Hydrolase"/>
    <property type="match status" value="1"/>
</dbReference>
<reference evidence="2 3" key="1">
    <citation type="submission" date="2019-08" db="EMBL/GenBank/DDBJ databases">
        <authorList>
            <person name="Peeters C."/>
        </authorList>
    </citation>
    <scope>NUCLEOTIDE SEQUENCE [LARGE SCALE GENOMIC DNA]</scope>
    <source>
        <strain evidence="2 3">LMG 31010</strain>
    </source>
</reference>
<evidence type="ECO:0000313" key="3">
    <source>
        <dbReference type="Proteomes" id="UP000343335"/>
    </source>
</evidence>
<protein>
    <submittedName>
        <fullName evidence="2">Haloacid dehalogenase, type II</fullName>
    </submittedName>
</protein>
<name>A0A5E4X0F2_9BURK</name>
<dbReference type="InterPro" id="IPR051540">
    <property type="entry name" value="S-2-haloacid_dehalogenase"/>
</dbReference>
<dbReference type="RefSeq" id="WP_150665434.1">
    <property type="nucleotide sequence ID" value="NZ_CABPSA010000006.1"/>
</dbReference>
<evidence type="ECO:0000313" key="2">
    <source>
        <dbReference type="EMBL" id="VVE29767.1"/>
    </source>
</evidence>
<dbReference type="SFLD" id="SFLDG01129">
    <property type="entry name" value="C1.5:_HAD__Beta-PGM__Phosphata"/>
    <property type="match status" value="1"/>
</dbReference>
<dbReference type="PRINTS" id="PR00413">
    <property type="entry name" value="HADHALOGNASE"/>
</dbReference>
<dbReference type="InterPro" id="IPR023214">
    <property type="entry name" value="HAD_sf"/>
</dbReference>
<dbReference type="GO" id="GO:0019120">
    <property type="term" value="F:hydrolase activity, acting on acid halide bonds, in C-halide compounds"/>
    <property type="evidence" value="ECO:0007669"/>
    <property type="project" value="InterPro"/>
</dbReference>
<dbReference type="PANTHER" id="PTHR43316:SF9">
    <property type="entry name" value="ACID DEHALOGENASE, PUTATIVE (AFU_ORTHOLOGUE AFUA_6G14460)-RELATED"/>
    <property type="match status" value="1"/>
</dbReference>
<dbReference type="PANTHER" id="PTHR43316">
    <property type="entry name" value="HYDROLASE, HALOACID DELAHOGENASE-RELATED"/>
    <property type="match status" value="1"/>
</dbReference>
<dbReference type="Gene3D" id="1.10.150.750">
    <property type="match status" value="1"/>
</dbReference>
<dbReference type="OrthoDB" id="8585081at2"/>
<dbReference type="AlphaFoldDB" id="A0A5E4X0F2"/>
<dbReference type="NCBIfam" id="TIGR01493">
    <property type="entry name" value="HAD-SF-IA-v2"/>
    <property type="match status" value="1"/>
</dbReference>
<sequence length="239" mass="26260">MPQPSTSLQHSPRPQWLTFDCYGTLIQWDEGLRDAVTRILQSKPGHNIGTSDLIATFDHHEHALEQTPPHRAFREVAGEGLRLALQDLGLQASPQDIGVLTDNISAMPPFPEVVPTLAALKARGYRLCIVSNTDDDIIAGNVAQLGGHIDRVITAQQAGAYKPNRRLFDYAHQQLGVTKDDVVHICASPHLDHAAARDIGFRCVWVDRGTGRRPLPDYTPDVTIATLDTVVPLLDGFGW</sequence>
<dbReference type="Proteomes" id="UP000343335">
    <property type="component" value="Unassembled WGS sequence"/>
</dbReference>
<proteinExistence type="predicted"/>
<dbReference type="InterPro" id="IPR006328">
    <property type="entry name" value="2-HAD"/>
</dbReference>
<organism evidence="2 3">
    <name type="scientific">Pandoraea commovens</name>
    <dbReference type="NCBI Taxonomy" id="2508289"/>
    <lineage>
        <taxon>Bacteria</taxon>
        <taxon>Pseudomonadati</taxon>
        <taxon>Pseudomonadota</taxon>
        <taxon>Betaproteobacteria</taxon>
        <taxon>Burkholderiales</taxon>
        <taxon>Burkholderiaceae</taxon>
        <taxon>Pandoraea</taxon>
    </lineage>
</organism>
<keyword evidence="1" id="KW-0378">Hydrolase</keyword>
<accession>A0A5E4X0F2</accession>
<dbReference type="SFLD" id="SFLDS00003">
    <property type="entry name" value="Haloacid_Dehalogenase"/>
    <property type="match status" value="1"/>
</dbReference>
<dbReference type="InterPro" id="IPR006439">
    <property type="entry name" value="HAD-SF_hydro_IA"/>
</dbReference>
<dbReference type="NCBIfam" id="TIGR01428">
    <property type="entry name" value="HAD_type_II"/>
    <property type="match status" value="1"/>
</dbReference>